<keyword evidence="1" id="KW-0472">Membrane</keyword>
<dbReference type="Proteomes" id="UP000316225">
    <property type="component" value="Unassembled WGS sequence"/>
</dbReference>
<gene>
    <name evidence="2" type="ORF">IQ24_02015</name>
</gene>
<sequence>MEAVDTTVQVSDMAALLIGVPVVAFHLPVFVVFGLFGLSFFGL</sequence>
<keyword evidence="1" id="KW-0812">Transmembrane</keyword>
<keyword evidence="3" id="KW-1185">Reference proteome</keyword>
<name>A0A562NQL6_9RHOB</name>
<dbReference type="RefSeq" id="WP_277872873.1">
    <property type="nucleotide sequence ID" value="NZ_VLKU01000005.1"/>
</dbReference>
<evidence type="ECO:0000256" key="1">
    <source>
        <dbReference type="SAM" id="Phobius"/>
    </source>
</evidence>
<reference evidence="2 3" key="1">
    <citation type="journal article" date="2015" name="Stand. Genomic Sci.">
        <title>Genomic Encyclopedia of Bacterial and Archaeal Type Strains, Phase III: the genomes of soil and plant-associated and newly described type strains.</title>
        <authorList>
            <person name="Whitman W.B."/>
            <person name="Woyke T."/>
            <person name="Klenk H.P."/>
            <person name="Zhou Y."/>
            <person name="Lilburn T.G."/>
            <person name="Beck B.J."/>
            <person name="De Vos P."/>
            <person name="Vandamme P."/>
            <person name="Eisen J.A."/>
            <person name="Garrity G."/>
            <person name="Hugenholtz P."/>
            <person name="Kyrpides N.C."/>
        </authorList>
    </citation>
    <scope>NUCLEOTIDE SEQUENCE [LARGE SCALE GENOMIC DNA]</scope>
    <source>
        <strain evidence="2 3">CGMCC 1.5364</strain>
    </source>
</reference>
<feature type="transmembrane region" description="Helical" evidence="1">
    <location>
        <begin position="14"/>
        <end position="41"/>
    </location>
</feature>
<evidence type="ECO:0000313" key="3">
    <source>
        <dbReference type="Proteomes" id="UP000316225"/>
    </source>
</evidence>
<dbReference type="AlphaFoldDB" id="A0A562NQL6"/>
<comment type="caution">
    <text evidence="2">The sequence shown here is derived from an EMBL/GenBank/DDBJ whole genome shotgun (WGS) entry which is preliminary data.</text>
</comment>
<accession>A0A562NQL6</accession>
<proteinExistence type="predicted"/>
<protein>
    <submittedName>
        <fullName evidence="2">Uncharacterized protein</fullName>
    </submittedName>
</protein>
<keyword evidence="1" id="KW-1133">Transmembrane helix</keyword>
<evidence type="ECO:0000313" key="2">
    <source>
        <dbReference type="EMBL" id="TWI34497.1"/>
    </source>
</evidence>
<organism evidence="2 3">
    <name type="scientific">Paracoccus sulfuroxidans</name>
    <dbReference type="NCBI Taxonomy" id="384678"/>
    <lineage>
        <taxon>Bacteria</taxon>
        <taxon>Pseudomonadati</taxon>
        <taxon>Pseudomonadota</taxon>
        <taxon>Alphaproteobacteria</taxon>
        <taxon>Rhodobacterales</taxon>
        <taxon>Paracoccaceae</taxon>
        <taxon>Paracoccus</taxon>
    </lineage>
</organism>
<dbReference type="EMBL" id="VLKU01000005">
    <property type="protein sequence ID" value="TWI34497.1"/>
    <property type="molecule type" value="Genomic_DNA"/>
</dbReference>